<evidence type="ECO:0000313" key="7">
    <source>
        <dbReference type="Proteomes" id="UP000091897"/>
    </source>
</evidence>
<keyword evidence="4 5" id="KW-0670">Pyruvate</keyword>
<comment type="function">
    <text evidence="5">Removes the pyruvyl group from chorismate, with concomitant aromatization of the ring, to provide 4-hydroxybenzoate (4HB) for the ubiquinone pathway.</text>
</comment>
<evidence type="ECO:0000313" key="6">
    <source>
        <dbReference type="EMBL" id="ANN67433.1"/>
    </source>
</evidence>
<feature type="binding site" evidence="5">
    <location>
        <position position="112"/>
    </location>
    <ligand>
        <name>substrate</name>
    </ligand>
</feature>
<evidence type="ECO:0000256" key="3">
    <source>
        <dbReference type="ARBA" id="ARBA00023239"/>
    </source>
</evidence>
<feature type="binding site" evidence="5">
    <location>
        <position position="207"/>
    </location>
    <ligand>
        <name>substrate</name>
    </ligand>
</feature>
<dbReference type="EMBL" id="CP016170">
    <property type="protein sequence ID" value="ANN67433.1"/>
    <property type="molecule type" value="Genomic_DNA"/>
</dbReference>
<dbReference type="HAMAP" id="MF_01632">
    <property type="entry name" value="UbiC"/>
    <property type="match status" value="1"/>
</dbReference>
<keyword evidence="2 5" id="KW-0831">Ubiquinone biosynthesis</keyword>
<evidence type="ECO:0000256" key="2">
    <source>
        <dbReference type="ARBA" id="ARBA00022688"/>
    </source>
</evidence>
<keyword evidence="7" id="KW-1185">Reference proteome</keyword>
<keyword evidence="1 5" id="KW-0963">Cytoplasm</keyword>
<dbReference type="PANTHER" id="PTHR38683:SF1">
    <property type="entry name" value="CHORISMATE PYRUVATE-LYASE"/>
    <property type="match status" value="1"/>
</dbReference>
<dbReference type="Gene3D" id="3.40.1410.10">
    <property type="entry name" value="Chorismate lyase-like"/>
    <property type="match status" value="1"/>
</dbReference>
<dbReference type="Proteomes" id="UP000091897">
    <property type="component" value="Chromosome"/>
</dbReference>
<evidence type="ECO:0000256" key="1">
    <source>
        <dbReference type="ARBA" id="ARBA00022490"/>
    </source>
</evidence>
<comment type="similarity">
    <text evidence="5">Belongs to the UbiC family.</text>
</comment>
<reference evidence="6 7" key="1">
    <citation type="submission" date="2016-06" db="EMBL/GenBank/DDBJ databases">
        <title>Complete genome sequences of Bordetella bronchialis and Bordetella flabilis.</title>
        <authorList>
            <person name="LiPuma J.J."/>
            <person name="Spilker T."/>
        </authorList>
    </citation>
    <scope>NUCLEOTIDE SEQUENCE [LARGE SCALE GENOMIC DNA]</scope>
    <source>
        <strain evidence="6 7">AU3182</strain>
    </source>
</reference>
<evidence type="ECO:0000256" key="4">
    <source>
        <dbReference type="ARBA" id="ARBA00023317"/>
    </source>
</evidence>
<dbReference type="EC" id="4.1.3.40" evidence="5"/>
<dbReference type="PANTHER" id="PTHR38683">
    <property type="entry name" value="CHORISMATE PYRUVATE-LYASE"/>
    <property type="match status" value="1"/>
</dbReference>
<comment type="pathway">
    <text evidence="5">Cofactor biosynthesis; ubiquinone biosynthesis.</text>
</comment>
<sequence>MRIFHPRSAGWMPVPPPSCTRTQKFWLLRPGALTAGLRQLGGFSLRVLAEYAQAAPAEEAQAMRLVPGTLVWVREVLMSIDGVQGVVARSLTPLPASRATWQGMRRLRSRPLADMLYHDRTVQRSAFECRRLAPGVPFHATALAVTGARGSGAQADDGKVVDIRRALDARPAMALPLMVSGEGSRDARILARRSVFWRHGQPLLVAEGFLASFWEKAGDRRPR</sequence>
<name>A0ABN4R2B9_9BORD</name>
<accession>A0ABN4R2B9</accession>
<feature type="binding site" evidence="5">
    <location>
        <position position="74"/>
    </location>
    <ligand>
        <name>substrate</name>
    </ligand>
</feature>
<keyword evidence="3 5" id="KW-0456">Lyase</keyword>
<dbReference type="RefSeq" id="WP_066350735.1">
    <property type="nucleotide sequence ID" value="NZ_CBCSFJ010000018.1"/>
</dbReference>
<evidence type="ECO:0000256" key="5">
    <source>
        <dbReference type="HAMAP-Rule" id="MF_01632"/>
    </source>
</evidence>
<comment type="subcellular location">
    <subcellularLocation>
        <location evidence="5">Cytoplasm</location>
    </subcellularLocation>
</comment>
<gene>
    <name evidence="5" type="primary">ubiC</name>
    <name evidence="6" type="ORF">BAU06_15010</name>
</gene>
<dbReference type="Pfam" id="PF04345">
    <property type="entry name" value="Chor_lyase"/>
    <property type="match status" value="1"/>
</dbReference>
<dbReference type="InterPro" id="IPR028978">
    <property type="entry name" value="Chorismate_lyase_/UTRA_dom_sf"/>
</dbReference>
<comment type="caution">
    <text evidence="5">Lacks conserved residue(s) required for the propagation of feature annotation.</text>
</comment>
<proteinExistence type="inferred from homology"/>
<dbReference type="SUPFAM" id="SSF64288">
    <property type="entry name" value="Chorismate lyase-like"/>
    <property type="match status" value="1"/>
</dbReference>
<comment type="catalytic activity">
    <reaction evidence="5">
        <text>chorismate = 4-hydroxybenzoate + pyruvate</text>
        <dbReference type="Rhea" id="RHEA:16505"/>
        <dbReference type="ChEBI" id="CHEBI:15361"/>
        <dbReference type="ChEBI" id="CHEBI:17879"/>
        <dbReference type="ChEBI" id="CHEBI:29748"/>
        <dbReference type="EC" id="4.1.3.40"/>
    </reaction>
</comment>
<organism evidence="6 7">
    <name type="scientific">Bordetella bronchialis</name>
    <dbReference type="NCBI Taxonomy" id="463025"/>
    <lineage>
        <taxon>Bacteria</taxon>
        <taxon>Pseudomonadati</taxon>
        <taxon>Pseudomonadota</taxon>
        <taxon>Betaproteobacteria</taxon>
        <taxon>Burkholderiales</taxon>
        <taxon>Alcaligenaceae</taxon>
        <taxon>Bordetella</taxon>
    </lineage>
</organism>
<protein>
    <recommendedName>
        <fullName evidence="5">Probable chorismate pyruvate-lyase</fullName>
        <shortName evidence="5">CL</shortName>
        <shortName evidence="5">CPL</shortName>
        <ecNumber evidence="5">4.1.3.40</ecNumber>
    </recommendedName>
</protein>
<dbReference type="InterPro" id="IPR007440">
    <property type="entry name" value="Chorismate--pyruvate_lyase"/>
</dbReference>